<keyword evidence="1" id="KW-0472">Membrane</keyword>
<dbReference type="STRING" id="1348632.GCA_001591745_01397"/>
<feature type="transmembrane region" description="Helical" evidence="1">
    <location>
        <begin position="41"/>
        <end position="57"/>
    </location>
</feature>
<sequence length="120" mass="14206">MNQHQNRMIRDFFATVSFIFLLDIIRSIISNNDSFYSLQPVRDIWDIAILFLIVGYVRHKNINAIKLVGLFFVIYMMITIGSEMFDISWQIDNLLAYILIVSCVGYLTYWCIRVIKTKLR</sequence>
<name>A0A2A5RY61_9LACT</name>
<feature type="transmembrane region" description="Helical" evidence="1">
    <location>
        <begin position="64"/>
        <end position="82"/>
    </location>
</feature>
<keyword evidence="3" id="KW-1185">Reference proteome</keyword>
<protein>
    <submittedName>
        <fullName evidence="2">Uncharacterized protein</fullName>
    </submittedName>
</protein>
<evidence type="ECO:0000313" key="3">
    <source>
        <dbReference type="Proteomes" id="UP000242246"/>
    </source>
</evidence>
<comment type="caution">
    <text evidence="2">The sequence shown here is derived from an EMBL/GenBank/DDBJ whole genome shotgun (WGS) entry which is preliminary data.</text>
</comment>
<keyword evidence="1" id="KW-1133">Transmembrane helix</keyword>
<feature type="transmembrane region" description="Helical" evidence="1">
    <location>
        <begin position="12"/>
        <end position="29"/>
    </location>
</feature>
<keyword evidence="1" id="KW-0812">Transmembrane</keyword>
<proteinExistence type="predicted"/>
<accession>A0A2A5RY61</accession>
<reference evidence="2 3" key="1">
    <citation type="submission" date="2014-12" db="EMBL/GenBank/DDBJ databases">
        <title>Draft genome sequences of 10 type strains of Lactococcus.</title>
        <authorList>
            <person name="Sun Z."/>
            <person name="Zhong Z."/>
            <person name="Liu W."/>
            <person name="Zhang W."/>
            <person name="Zhang H."/>
        </authorList>
    </citation>
    <scope>NUCLEOTIDE SEQUENCE [LARGE SCALE GENOMIC DNA]</scope>
    <source>
        <strain evidence="2 3">DSM 20686</strain>
    </source>
</reference>
<dbReference type="Proteomes" id="UP000242246">
    <property type="component" value="Unassembled WGS sequence"/>
</dbReference>
<gene>
    <name evidence="2" type="ORF">RU87_GL000284</name>
</gene>
<dbReference type="AlphaFoldDB" id="A0A2A5RY61"/>
<evidence type="ECO:0000256" key="1">
    <source>
        <dbReference type="SAM" id="Phobius"/>
    </source>
</evidence>
<feature type="transmembrane region" description="Helical" evidence="1">
    <location>
        <begin position="94"/>
        <end position="112"/>
    </location>
</feature>
<dbReference type="RefSeq" id="WP_068163601.1">
    <property type="nucleotide sequence ID" value="NZ_JXJX01000010.1"/>
</dbReference>
<evidence type="ECO:0000313" key="2">
    <source>
        <dbReference type="EMBL" id="PCS06088.1"/>
    </source>
</evidence>
<organism evidence="2 3">
    <name type="scientific">Pseudolactococcus plantarum</name>
    <dbReference type="NCBI Taxonomy" id="1365"/>
    <lineage>
        <taxon>Bacteria</taxon>
        <taxon>Bacillati</taxon>
        <taxon>Bacillota</taxon>
        <taxon>Bacilli</taxon>
        <taxon>Lactobacillales</taxon>
        <taxon>Streptococcaceae</taxon>
        <taxon>Pseudolactococcus</taxon>
    </lineage>
</organism>
<dbReference type="EMBL" id="JXJX01000010">
    <property type="protein sequence ID" value="PCS06088.1"/>
    <property type="molecule type" value="Genomic_DNA"/>
</dbReference>